<dbReference type="SUPFAM" id="SSF49854">
    <property type="entry name" value="Spermadhesin, CUB domain"/>
    <property type="match status" value="4"/>
</dbReference>
<keyword evidence="2" id="KW-1015">Disulfide bond</keyword>
<dbReference type="Gene3D" id="2.60.120.290">
    <property type="entry name" value="Spermadhesin, CUB domain"/>
    <property type="match status" value="4"/>
</dbReference>
<accession>A0AAD9PWI7</accession>
<protein>
    <submittedName>
        <fullName evidence="6">Tolloid-like protein 2</fullName>
    </submittedName>
</protein>
<dbReference type="EMBL" id="JARQWQ010000114">
    <property type="protein sequence ID" value="KAK2550194.1"/>
    <property type="molecule type" value="Genomic_DNA"/>
</dbReference>
<evidence type="ECO:0000313" key="7">
    <source>
        <dbReference type="Proteomes" id="UP001249851"/>
    </source>
</evidence>
<evidence type="ECO:0000256" key="2">
    <source>
        <dbReference type="ARBA" id="ARBA00023157"/>
    </source>
</evidence>
<organism evidence="6 7">
    <name type="scientific">Acropora cervicornis</name>
    <name type="common">Staghorn coral</name>
    <dbReference type="NCBI Taxonomy" id="6130"/>
    <lineage>
        <taxon>Eukaryota</taxon>
        <taxon>Metazoa</taxon>
        <taxon>Cnidaria</taxon>
        <taxon>Anthozoa</taxon>
        <taxon>Hexacorallia</taxon>
        <taxon>Scleractinia</taxon>
        <taxon>Astrocoeniina</taxon>
        <taxon>Acroporidae</taxon>
        <taxon>Acropora</taxon>
    </lineage>
</organism>
<dbReference type="PANTHER" id="PTHR24251:SF40">
    <property type="entry name" value="CUB DOMAIN-CONTAINING PROTEIN"/>
    <property type="match status" value="1"/>
</dbReference>
<gene>
    <name evidence="6" type="ORF">P5673_029236</name>
</gene>
<dbReference type="InterPro" id="IPR000859">
    <property type="entry name" value="CUB_dom"/>
</dbReference>
<keyword evidence="7" id="KW-1185">Reference proteome</keyword>
<dbReference type="SMART" id="SM00042">
    <property type="entry name" value="CUB"/>
    <property type="match status" value="4"/>
</dbReference>
<keyword evidence="4" id="KW-0472">Membrane</keyword>
<sequence>MYVIDKASVSGWKMSFKLFTLTVFFAIPLHWKLSRAEYLGCTPLMSNMSVRLTKERFSVDISSPTTYHSNQSVHCLWLITVPKGYRIKVHFSTFDLQNNTNCSNSAVELIEINGSVSTLKGRYCGSYLPDDVISTSNHLSVMYTAANRSTLQHPGFQASISLASAETCDPFHDPDANDNILLSGLSGRFDGRSSHQTSMKCRWIITVPSGYRIKLSFQSFYLGPMTQENCENTNHLMVRDSINQGDPGFGKWCGDVVPSPFYSVGTKMMISFLSNNGTFLKAFEARFDAISEGKCRVCSDSNRIIQLNLKQNSTGRVSSPDYPLQYFQVTGCYWRFKAPKGYRIKLRFTTLSIEDNCKQEEKGTELIRVDDFFTTNFRSVTSFWGIFCGSVKPPVIYSTGNVLQVFFTSNYTNNNDVRSGKQTKTSNNIGFYATYELTPQAYTSRCRTDSNMDNLLTLESHTGSIVSPGYPHSYPIISCTWNIKVPNSYILEVNVEDFELDCSGGNKLIVGQNSFCGSNKPSGMLSSEKDLKIQMITREAKDNRGFRATFSMKEREVDVANIVPWIVIPIVGIAIAVTLFITWRRRTSGFERRSSIRASIINRMRTQSTNDTNDFKS</sequence>
<dbReference type="PROSITE" id="PS01180">
    <property type="entry name" value="CUB"/>
    <property type="match status" value="4"/>
</dbReference>
<evidence type="ECO:0000256" key="1">
    <source>
        <dbReference type="ARBA" id="ARBA00022737"/>
    </source>
</evidence>
<comment type="caution">
    <text evidence="6">The sequence shown here is derived from an EMBL/GenBank/DDBJ whole genome shotgun (WGS) entry which is preliminary data.</text>
</comment>
<keyword evidence="4" id="KW-0812">Transmembrane</keyword>
<dbReference type="Pfam" id="PF00431">
    <property type="entry name" value="CUB"/>
    <property type="match status" value="4"/>
</dbReference>
<name>A0AAD9PWI7_ACRCE</name>
<evidence type="ECO:0000313" key="6">
    <source>
        <dbReference type="EMBL" id="KAK2550194.1"/>
    </source>
</evidence>
<evidence type="ECO:0000256" key="3">
    <source>
        <dbReference type="PROSITE-ProRule" id="PRU00059"/>
    </source>
</evidence>
<keyword evidence="1" id="KW-0677">Repeat</keyword>
<evidence type="ECO:0000256" key="4">
    <source>
        <dbReference type="SAM" id="Phobius"/>
    </source>
</evidence>
<evidence type="ECO:0000259" key="5">
    <source>
        <dbReference type="PROSITE" id="PS01180"/>
    </source>
</evidence>
<comment type="caution">
    <text evidence="3">Lacks conserved residue(s) required for the propagation of feature annotation.</text>
</comment>
<feature type="domain" description="CUB" evidence="5">
    <location>
        <begin position="168"/>
        <end position="290"/>
    </location>
</feature>
<keyword evidence="4" id="KW-1133">Transmembrane helix</keyword>
<proteinExistence type="predicted"/>
<feature type="domain" description="CUB" evidence="5">
    <location>
        <begin position="41"/>
        <end position="163"/>
    </location>
</feature>
<feature type="domain" description="CUB" evidence="5">
    <location>
        <begin position="446"/>
        <end position="553"/>
    </location>
</feature>
<dbReference type="CDD" id="cd00041">
    <property type="entry name" value="CUB"/>
    <property type="match status" value="4"/>
</dbReference>
<feature type="domain" description="CUB" evidence="5">
    <location>
        <begin position="298"/>
        <end position="438"/>
    </location>
</feature>
<dbReference type="PANTHER" id="PTHR24251">
    <property type="entry name" value="OVOCHYMASE-RELATED"/>
    <property type="match status" value="1"/>
</dbReference>
<dbReference type="InterPro" id="IPR035914">
    <property type="entry name" value="Sperma_CUB_dom_sf"/>
</dbReference>
<dbReference type="AlphaFoldDB" id="A0AAD9PWI7"/>
<reference evidence="6" key="2">
    <citation type="journal article" date="2023" name="Science">
        <title>Genomic signatures of disease resistance in endangered staghorn corals.</title>
        <authorList>
            <person name="Vollmer S.V."/>
            <person name="Selwyn J.D."/>
            <person name="Despard B.A."/>
            <person name="Roesel C.L."/>
        </authorList>
    </citation>
    <scope>NUCLEOTIDE SEQUENCE</scope>
    <source>
        <strain evidence="6">K2</strain>
    </source>
</reference>
<reference evidence="6" key="1">
    <citation type="journal article" date="2023" name="G3 (Bethesda)">
        <title>Whole genome assembly and annotation of the endangered Caribbean coral Acropora cervicornis.</title>
        <authorList>
            <person name="Selwyn J.D."/>
            <person name="Vollmer S.V."/>
        </authorList>
    </citation>
    <scope>NUCLEOTIDE SEQUENCE</scope>
    <source>
        <strain evidence="6">K2</strain>
    </source>
</reference>
<dbReference type="Proteomes" id="UP001249851">
    <property type="component" value="Unassembled WGS sequence"/>
</dbReference>
<feature type="transmembrane region" description="Helical" evidence="4">
    <location>
        <begin position="562"/>
        <end position="583"/>
    </location>
</feature>